<gene>
    <name evidence="6" type="ORF">DEJ48_04160</name>
</gene>
<dbReference type="Gene3D" id="1.10.357.10">
    <property type="entry name" value="Tetracycline Repressor, domain 2"/>
    <property type="match status" value="1"/>
</dbReference>
<evidence type="ECO:0000313" key="6">
    <source>
        <dbReference type="EMBL" id="QES32701.1"/>
    </source>
</evidence>
<keyword evidence="1" id="KW-0805">Transcription regulation</keyword>
<dbReference type="InterPro" id="IPR001647">
    <property type="entry name" value="HTH_TetR"/>
</dbReference>
<dbReference type="GO" id="GO:0003677">
    <property type="term" value="F:DNA binding"/>
    <property type="evidence" value="ECO:0007669"/>
    <property type="project" value="UniProtKB-UniRule"/>
</dbReference>
<protein>
    <submittedName>
        <fullName evidence="6">TetR family transcriptional regulator</fullName>
    </submittedName>
</protein>
<dbReference type="PANTHER" id="PTHR47506:SF1">
    <property type="entry name" value="HTH-TYPE TRANSCRIPTIONAL REGULATOR YJDC"/>
    <property type="match status" value="1"/>
</dbReference>
<dbReference type="Proteomes" id="UP000322927">
    <property type="component" value="Chromosome"/>
</dbReference>
<dbReference type="PROSITE" id="PS50977">
    <property type="entry name" value="HTH_TETR_2"/>
    <property type="match status" value="1"/>
</dbReference>
<evidence type="ECO:0000256" key="2">
    <source>
        <dbReference type="ARBA" id="ARBA00023125"/>
    </source>
</evidence>
<dbReference type="InterPro" id="IPR009057">
    <property type="entry name" value="Homeodomain-like_sf"/>
</dbReference>
<dbReference type="SUPFAM" id="SSF46689">
    <property type="entry name" value="Homeodomain-like"/>
    <property type="match status" value="1"/>
</dbReference>
<dbReference type="EMBL" id="CP029192">
    <property type="protein sequence ID" value="QES32701.1"/>
    <property type="molecule type" value="Genomic_DNA"/>
</dbReference>
<evidence type="ECO:0000256" key="4">
    <source>
        <dbReference type="PROSITE-ProRule" id="PRU00335"/>
    </source>
</evidence>
<evidence type="ECO:0000256" key="1">
    <source>
        <dbReference type="ARBA" id="ARBA00023015"/>
    </source>
</evidence>
<keyword evidence="2 4" id="KW-0238">DNA-binding</keyword>
<dbReference type="PANTHER" id="PTHR47506">
    <property type="entry name" value="TRANSCRIPTIONAL REGULATORY PROTEIN"/>
    <property type="match status" value="1"/>
</dbReference>
<dbReference type="SUPFAM" id="SSF48498">
    <property type="entry name" value="Tetracyclin repressor-like, C-terminal domain"/>
    <property type="match status" value="1"/>
</dbReference>
<dbReference type="AlphaFoldDB" id="A0A5P2BUH8"/>
<dbReference type="OrthoDB" id="4214267at2"/>
<evidence type="ECO:0000313" key="7">
    <source>
        <dbReference type="Proteomes" id="UP000322927"/>
    </source>
</evidence>
<evidence type="ECO:0000256" key="3">
    <source>
        <dbReference type="ARBA" id="ARBA00023163"/>
    </source>
</evidence>
<feature type="DNA-binding region" description="H-T-H motif" evidence="4">
    <location>
        <begin position="27"/>
        <end position="46"/>
    </location>
</feature>
<dbReference type="RefSeq" id="WP_150214558.1">
    <property type="nucleotide sequence ID" value="NZ_CP029192.1"/>
</dbReference>
<proteinExistence type="predicted"/>
<name>A0A5P2BUH8_STRVZ</name>
<keyword evidence="3" id="KW-0804">Transcription</keyword>
<evidence type="ECO:0000259" key="5">
    <source>
        <dbReference type="PROSITE" id="PS50977"/>
    </source>
</evidence>
<organism evidence="6 7">
    <name type="scientific">Streptomyces venezuelae</name>
    <dbReference type="NCBI Taxonomy" id="54571"/>
    <lineage>
        <taxon>Bacteria</taxon>
        <taxon>Bacillati</taxon>
        <taxon>Actinomycetota</taxon>
        <taxon>Actinomycetes</taxon>
        <taxon>Kitasatosporales</taxon>
        <taxon>Streptomycetaceae</taxon>
        <taxon>Streptomyces</taxon>
    </lineage>
</organism>
<dbReference type="InterPro" id="IPR036271">
    <property type="entry name" value="Tet_transcr_reg_TetR-rel_C_sf"/>
</dbReference>
<dbReference type="PRINTS" id="PR00455">
    <property type="entry name" value="HTHTETR"/>
</dbReference>
<sequence>MEHAEAETRLLDAAERLFYERGIQAVGMDQVRTASGVSLKRLYGLYPSKSELVRACLERRDGRWRGRLAAYVDSVRGTDGAEERVLAVYDWLYAWFDEPDFRGCAFVNSFGELGAVDPGVAEAVRAHKAAFREYVAGLASDAGVPEPTVGPLVLLAEGAMTAAAISGSPEPARQARDGAVQLLAASRVRVPAT</sequence>
<dbReference type="Pfam" id="PF00440">
    <property type="entry name" value="TetR_N"/>
    <property type="match status" value="1"/>
</dbReference>
<accession>A0A5P2BUH8</accession>
<feature type="domain" description="HTH tetR-type" evidence="5">
    <location>
        <begin position="4"/>
        <end position="64"/>
    </location>
</feature>
<reference evidence="6 7" key="1">
    <citation type="submission" date="2018-05" db="EMBL/GenBank/DDBJ databases">
        <title>Streptomyces venezuelae.</title>
        <authorList>
            <person name="Kim W."/>
            <person name="Lee N."/>
            <person name="Cho B.-K."/>
        </authorList>
    </citation>
    <scope>NUCLEOTIDE SEQUENCE [LARGE SCALE GENOMIC DNA]</scope>
    <source>
        <strain evidence="6 7">ATCC 14584</strain>
    </source>
</reference>